<dbReference type="Proteomes" id="UP000694888">
    <property type="component" value="Unplaced"/>
</dbReference>
<dbReference type="GeneID" id="101864175"/>
<dbReference type="InterPro" id="IPR017853">
    <property type="entry name" value="GH"/>
</dbReference>
<organism evidence="3 4">
    <name type="scientific">Aplysia californica</name>
    <name type="common">California sea hare</name>
    <dbReference type="NCBI Taxonomy" id="6500"/>
    <lineage>
        <taxon>Eukaryota</taxon>
        <taxon>Metazoa</taxon>
        <taxon>Spiralia</taxon>
        <taxon>Lophotrochozoa</taxon>
        <taxon>Mollusca</taxon>
        <taxon>Gastropoda</taxon>
        <taxon>Heterobranchia</taxon>
        <taxon>Euthyneura</taxon>
        <taxon>Tectipleura</taxon>
        <taxon>Aplysiida</taxon>
        <taxon>Aplysioidea</taxon>
        <taxon>Aplysiidae</taxon>
        <taxon>Aplysia</taxon>
    </lineage>
</organism>
<evidence type="ECO:0000313" key="5">
    <source>
        <dbReference type="RefSeq" id="XP_012942802.1"/>
    </source>
</evidence>
<dbReference type="PANTHER" id="PTHR46145:SF4">
    <property type="entry name" value="HEPARANASE"/>
    <property type="match status" value="1"/>
</dbReference>
<name>A0ABM1A8D9_APLCA</name>
<proteinExistence type="inferred from homology"/>
<gene>
    <name evidence="4 5 6 7" type="primary">LOC101864175</name>
</gene>
<dbReference type="PANTHER" id="PTHR46145">
    <property type="entry name" value="HEPARANASE"/>
    <property type="match status" value="1"/>
</dbReference>
<protein>
    <submittedName>
        <fullName evidence="4 5">Heparanase isoform X1</fullName>
    </submittedName>
</protein>
<dbReference type="RefSeq" id="XP_012942800.1">
    <property type="nucleotide sequence ID" value="XM_013087346.2"/>
</dbReference>
<reference evidence="4 5" key="1">
    <citation type="submission" date="2025-05" db="UniProtKB">
        <authorList>
            <consortium name="RefSeq"/>
        </authorList>
    </citation>
    <scope>IDENTIFICATION</scope>
</reference>
<evidence type="ECO:0000313" key="7">
    <source>
        <dbReference type="RefSeq" id="XP_012942805.1"/>
    </source>
</evidence>
<dbReference type="Gene3D" id="3.20.20.80">
    <property type="entry name" value="Glycosidases"/>
    <property type="match status" value="1"/>
</dbReference>
<evidence type="ECO:0000256" key="1">
    <source>
        <dbReference type="ARBA" id="ARBA00009800"/>
    </source>
</evidence>
<evidence type="ECO:0000256" key="2">
    <source>
        <dbReference type="SAM" id="SignalP"/>
    </source>
</evidence>
<sequence>MHHHKRFWRKILVLGLSMIIIVCTAEDFLKGDSNLKWLPVAQRRQVSSFVLKPRITDLRYVMSRRPDVIVPSKNSAMKWKFNIHLNVSKSAYETSMTFLSLCIASSIFRNTTEWIHFNTGSQKLQNLAAALSPANLRLGGTAADFLTFDPYSKKDDSASSPDITDKDDFFMLDAGLLWDAGFSKLHDSTNYTMTGKQWDSITTFAQKVGWDLMFDFNLFKWHRWQEGLWDPSNAELLLKYSAERNVSIPAFQLGNEPNSFKHNFNLSIAPETLAKDLQLLRDTLAKFPQYSQSSVFGPEVTSISRHVGARKYMDQFLKDGGNKVVDAASWHHYYLDGRTATVEQFMDPKVLDGMKTELQTALNLTGQSPPVLPLRLTETSSCYGGGAPGISDRFVAGFMWLDKLGLCAQAGVTAVFRQTFYRGNYALLSVDLDPNPDYYLSLLYKRLILGPVLNATFEPSISHLRVYAHCVRRDFYNYPQGAVVLYYLNLRDSNVTLTLDQFEGQSLDLFLLSPGDGAGPLSKLVKLNGQTLTMQGPELPPLNPSPHKGDISVSAQSFGFIVVPNAQVKVCS</sequence>
<evidence type="ECO:0000313" key="4">
    <source>
        <dbReference type="RefSeq" id="XP_012942800.1"/>
    </source>
</evidence>
<evidence type="ECO:0000313" key="3">
    <source>
        <dbReference type="Proteomes" id="UP000694888"/>
    </source>
</evidence>
<dbReference type="RefSeq" id="XP_012942805.1">
    <property type="nucleotide sequence ID" value="XM_013087351.2"/>
</dbReference>
<feature type="chain" id="PRO_5045021909" evidence="2">
    <location>
        <begin position="26"/>
        <end position="572"/>
    </location>
</feature>
<dbReference type="SUPFAM" id="SSF51445">
    <property type="entry name" value="(Trans)glycosidases"/>
    <property type="match status" value="1"/>
</dbReference>
<accession>A0ABM1A8D9</accession>
<dbReference type="RefSeq" id="XP_012942802.1">
    <property type="nucleotide sequence ID" value="XM_013087348.2"/>
</dbReference>
<comment type="similarity">
    <text evidence="1">Belongs to the glycosyl hydrolase 79 family.</text>
</comment>
<dbReference type="InterPro" id="IPR005199">
    <property type="entry name" value="Glyco_hydro_79"/>
</dbReference>
<dbReference type="Pfam" id="PF03662">
    <property type="entry name" value="Glyco_hydro_79n"/>
    <property type="match status" value="1"/>
</dbReference>
<feature type="signal peptide" evidence="2">
    <location>
        <begin position="1"/>
        <end position="25"/>
    </location>
</feature>
<keyword evidence="3" id="KW-1185">Reference proteome</keyword>
<evidence type="ECO:0000313" key="6">
    <source>
        <dbReference type="RefSeq" id="XP_012942804.1"/>
    </source>
</evidence>
<dbReference type="RefSeq" id="XP_012942804.1">
    <property type="nucleotide sequence ID" value="XM_013087350.2"/>
</dbReference>
<keyword evidence="2" id="KW-0732">Signal</keyword>